<dbReference type="EMBL" id="JBEPMM010000002">
    <property type="protein sequence ID" value="MET3691686.1"/>
    <property type="molecule type" value="Genomic_DNA"/>
</dbReference>
<evidence type="ECO:0000256" key="1">
    <source>
        <dbReference type="SAM" id="MobiDB-lite"/>
    </source>
</evidence>
<comment type="caution">
    <text evidence="2">The sequence shown here is derived from an EMBL/GenBank/DDBJ whole genome shotgun (WGS) entry which is preliminary data.</text>
</comment>
<protein>
    <submittedName>
        <fullName evidence="2">Uncharacterized protein</fullName>
    </submittedName>
</protein>
<keyword evidence="3" id="KW-1185">Reference proteome</keyword>
<accession>A0ABV2L1H4</accession>
<gene>
    <name evidence="2" type="ORF">ABID43_001211</name>
</gene>
<feature type="compositionally biased region" description="Low complexity" evidence="1">
    <location>
        <begin position="1"/>
        <end position="15"/>
    </location>
</feature>
<dbReference type="RefSeq" id="WP_238276860.1">
    <property type="nucleotide sequence ID" value="NZ_BPQL01000019.1"/>
</dbReference>
<sequence length="245" mass="26480">MTASAKKSSSTTHTARSQATCGRRRKVVSLARVTARDVEIQPGTASVRDPYDPSTFITATVNRRVDVLAAERSAGRITEAQFLVGRTLQMLWEKQLGVRTSGSTWDSTMSSGGFASHSTSHGFTIEDIRMLGRIETARAVKASNERAARVIGDSGVRFLRAILAEGFTFGAYAEARGRGSSERASSDIAGRFRWLLGELTEAQHTARAPGAAPTRDEYASQADAIPERLERSAALITEREASEEA</sequence>
<reference evidence="2 3" key="1">
    <citation type="submission" date="2024-06" db="EMBL/GenBank/DDBJ databases">
        <title>Genomic Encyclopedia of Type Strains, Phase IV (KMG-IV): sequencing the most valuable type-strain genomes for metagenomic binning, comparative biology and taxonomic classification.</title>
        <authorList>
            <person name="Goeker M."/>
        </authorList>
    </citation>
    <scope>NUCLEOTIDE SEQUENCE [LARGE SCALE GENOMIC DNA]</scope>
    <source>
        <strain evidence="2 3">DSM 21331</strain>
    </source>
</reference>
<evidence type="ECO:0000313" key="3">
    <source>
        <dbReference type="Proteomes" id="UP001549145"/>
    </source>
</evidence>
<proteinExistence type="predicted"/>
<evidence type="ECO:0000313" key="2">
    <source>
        <dbReference type="EMBL" id="MET3691686.1"/>
    </source>
</evidence>
<organism evidence="2 3">
    <name type="scientific">Methylobacterium goesingense</name>
    <dbReference type="NCBI Taxonomy" id="243690"/>
    <lineage>
        <taxon>Bacteria</taxon>
        <taxon>Pseudomonadati</taxon>
        <taxon>Pseudomonadota</taxon>
        <taxon>Alphaproteobacteria</taxon>
        <taxon>Hyphomicrobiales</taxon>
        <taxon>Methylobacteriaceae</taxon>
        <taxon>Methylobacterium</taxon>
    </lineage>
</organism>
<dbReference type="Proteomes" id="UP001549145">
    <property type="component" value="Unassembled WGS sequence"/>
</dbReference>
<name>A0ABV2L1H4_9HYPH</name>
<feature type="region of interest" description="Disordered" evidence="1">
    <location>
        <begin position="1"/>
        <end position="23"/>
    </location>
</feature>